<gene>
    <name evidence="2" type="ORF">ACFSJ3_18965</name>
</gene>
<dbReference type="EMBL" id="JBHUHT010000031">
    <property type="protein sequence ID" value="MFD2098063.1"/>
    <property type="molecule type" value="Genomic_DNA"/>
</dbReference>
<feature type="compositionally biased region" description="Basic and acidic residues" evidence="1">
    <location>
        <begin position="60"/>
        <end position="69"/>
    </location>
</feature>
<evidence type="ECO:0000313" key="3">
    <source>
        <dbReference type="Proteomes" id="UP001597380"/>
    </source>
</evidence>
<sequence>MSQDLLIPFIPNINHTRPMSKQELQVNRVTKRPIAKKDEEHRTETEQLETLTYLDALKQQMREAHDETHAQQSLFEEESEGSIPALPANKHGLAKALEQAVDAGEVNEGRDTKSHSSGSAVNNEQVEQSETKPDEKGRGGGLDLFA</sequence>
<name>A0ABW4XUC6_9GAMM</name>
<evidence type="ECO:0000256" key="1">
    <source>
        <dbReference type="SAM" id="MobiDB-lite"/>
    </source>
</evidence>
<feature type="compositionally biased region" description="Polar residues" evidence="1">
    <location>
        <begin position="115"/>
        <end position="128"/>
    </location>
</feature>
<feature type="compositionally biased region" description="Basic and acidic residues" evidence="1">
    <location>
        <begin position="129"/>
        <end position="138"/>
    </location>
</feature>
<comment type="caution">
    <text evidence="2">The sequence shown here is derived from an EMBL/GenBank/DDBJ whole genome shotgun (WGS) entry which is preliminary data.</text>
</comment>
<keyword evidence="3" id="KW-1185">Reference proteome</keyword>
<proteinExistence type="predicted"/>
<reference evidence="3" key="1">
    <citation type="journal article" date="2019" name="Int. J. Syst. Evol. Microbiol.">
        <title>The Global Catalogue of Microorganisms (GCM) 10K type strain sequencing project: providing services to taxonomists for standard genome sequencing and annotation.</title>
        <authorList>
            <consortium name="The Broad Institute Genomics Platform"/>
            <consortium name="The Broad Institute Genome Sequencing Center for Infectious Disease"/>
            <person name="Wu L."/>
            <person name="Ma J."/>
        </authorList>
    </citation>
    <scope>NUCLEOTIDE SEQUENCE [LARGE SCALE GENOMIC DNA]</scope>
    <source>
        <strain evidence="3">CGMCC 1.10992</strain>
    </source>
</reference>
<protein>
    <submittedName>
        <fullName evidence="2">Uncharacterized protein</fullName>
    </submittedName>
</protein>
<organism evidence="2 3">
    <name type="scientific">Corallincola platygyrae</name>
    <dbReference type="NCBI Taxonomy" id="1193278"/>
    <lineage>
        <taxon>Bacteria</taxon>
        <taxon>Pseudomonadati</taxon>
        <taxon>Pseudomonadota</taxon>
        <taxon>Gammaproteobacteria</taxon>
        <taxon>Alteromonadales</taxon>
        <taxon>Psychromonadaceae</taxon>
        <taxon>Corallincola</taxon>
    </lineage>
</organism>
<feature type="region of interest" description="Disordered" evidence="1">
    <location>
        <begin position="59"/>
        <end position="146"/>
    </location>
</feature>
<dbReference type="RefSeq" id="WP_345342367.1">
    <property type="nucleotide sequence ID" value="NZ_BAABLI010000034.1"/>
</dbReference>
<accession>A0ABW4XUC6</accession>
<evidence type="ECO:0000313" key="2">
    <source>
        <dbReference type="EMBL" id="MFD2098063.1"/>
    </source>
</evidence>
<dbReference type="Proteomes" id="UP001597380">
    <property type="component" value="Unassembled WGS sequence"/>
</dbReference>